<keyword evidence="2" id="KW-1185">Reference proteome</keyword>
<gene>
    <name evidence="1" type="primary">WBGene00106065</name>
</gene>
<evidence type="ECO:0000313" key="1">
    <source>
        <dbReference type="EnsemblMetazoa" id="PPA16511.1"/>
    </source>
</evidence>
<name>A0A2A6CN80_PRIPA</name>
<accession>A0A2A6CN80</accession>
<reference evidence="1" key="2">
    <citation type="submission" date="2022-06" db="UniProtKB">
        <authorList>
            <consortium name="EnsemblMetazoa"/>
        </authorList>
    </citation>
    <scope>IDENTIFICATION</scope>
    <source>
        <strain evidence="1">PS312</strain>
    </source>
</reference>
<accession>A0A8R1UC95</accession>
<dbReference type="AlphaFoldDB" id="A0A2A6CN80"/>
<evidence type="ECO:0000313" key="2">
    <source>
        <dbReference type="Proteomes" id="UP000005239"/>
    </source>
</evidence>
<reference evidence="2" key="1">
    <citation type="journal article" date="2008" name="Nat. Genet.">
        <title>The Pristionchus pacificus genome provides a unique perspective on nematode lifestyle and parasitism.</title>
        <authorList>
            <person name="Dieterich C."/>
            <person name="Clifton S.W."/>
            <person name="Schuster L.N."/>
            <person name="Chinwalla A."/>
            <person name="Delehaunty K."/>
            <person name="Dinkelacker I."/>
            <person name="Fulton L."/>
            <person name="Fulton R."/>
            <person name="Godfrey J."/>
            <person name="Minx P."/>
            <person name="Mitreva M."/>
            <person name="Roeseler W."/>
            <person name="Tian H."/>
            <person name="Witte H."/>
            <person name="Yang S.P."/>
            <person name="Wilson R.K."/>
            <person name="Sommer R.J."/>
        </authorList>
    </citation>
    <scope>NUCLEOTIDE SEQUENCE [LARGE SCALE GENOMIC DNA]</scope>
    <source>
        <strain evidence="2">PS312</strain>
    </source>
</reference>
<dbReference type="EnsemblMetazoa" id="PPA16511.1">
    <property type="protein sequence ID" value="PPA16511.1"/>
    <property type="gene ID" value="WBGene00106065"/>
</dbReference>
<proteinExistence type="predicted"/>
<organism evidence="1 2">
    <name type="scientific">Pristionchus pacificus</name>
    <name type="common">Parasitic nematode worm</name>
    <dbReference type="NCBI Taxonomy" id="54126"/>
    <lineage>
        <taxon>Eukaryota</taxon>
        <taxon>Metazoa</taxon>
        <taxon>Ecdysozoa</taxon>
        <taxon>Nematoda</taxon>
        <taxon>Chromadorea</taxon>
        <taxon>Rhabditida</taxon>
        <taxon>Rhabditina</taxon>
        <taxon>Diplogasteromorpha</taxon>
        <taxon>Diplogasteroidea</taxon>
        <taxon>Neodiplogasteridae</taxon>
        <taxon>Pristionchus</taxon>
    </lineage>
</organism>
<sequence length="75" mass="8473">MIHRLACPNSSAMEKVELSLIGSNRVMNFVVILALFVAATHVEGNCNYDLNRYIRGQDTMPVTPVMPCFCHKCDW</sequence>
<dbReference type="Proteomes" id="UP000005239">
    <property type="component" value="Unassembled WGS sequence"/>
</dbReference>
<protein>
    <submittedName>
        <fullName evidence="1">Uncharacterized protein</fullName>
    </submittedName>
</protein>